<reference evidence="4 5" key="1">
    <citation type="journal article" date="2015" name="Stand. Genomic Sci.">
        <title>Genomic Encyclopedia of Bacterial and Archaeal Type Strains, Phase III: the genomes of soil and plant-associated and newly described type strains.</title>
        <authorList>
            <person name="Whitman W.B."/>
            <person name="Woyke T."/>
            <person name="Klenk H.P."/>
            <person name="Zhou Y."/>
            <person name="Lilburn T.G."/>
            <person name="Beck B.J."/>
            <person name="De Vos P."/>
            <person name="Vandamme P."/>
            <person name="Eisen J.A."/>
            <person name="Garrity G."/>
            <person name="Hugenholtz P."/>
            <person name="Kyrpides N.C."/>
        </authorList>
    </citation>
    <scope>NUCLEOTIDE SEQUENCE [LARGE SCALE GENOMIC DNA]</scope>
    <source>
        <strain evidence="4 5">CECT 8445</strain>
    </source>
</reference>
<dbReference type="GO" id="GO:0032259">
    <property type="term" value="P:methylation"/>
    <property type="evidence" value="ECO:0007669"/>
    <property type="project" value="UniProtKB-KW"/>
</dbReference>
<dbReference type="EMBL" id="SMGI01000003">
    <property type="protein sequence ID" value="TCK66830.1"/>
    <property type="molecule type" value="Genomic_DNA"/>
</dbReference>
<evidence type="ECO:0000313" key="5">
    <source>
        <dbReference type="Proteomes" id="UP000295714"/>
    </source>
</evidence>
<protein>
    <submittedName>
        <fullName evidence="4">Methyltransferase family protein</fullName>
    </submittedName>
</protein>
<dbReference type="Pfam" id="PF13489">
    <property type="entry name" value="Methyltransf_23"/>
    <property type="match status" value="1"/>
</dbReference>
<dbReference type="AlphaFoldDB" id="A0A4R1KQU0"/>
<dbReference type="CDD" id="cd02440">
    <property type="entry name" value="AdoMet_MTases"/>
    <property type="match status" value="1"/>
</dbReference>
<evidence type="ECO:0000256" key="3">
    <source>
        <dbReference type="ARBA" id="ARBA00022691"/>
    </source>
</evidence>
<keyword evidence="2 4" id="KW-0808">Transferase</keyword>
<evidence type="ECO:0000256" key="1">
    <source>
        <dbReference type="ARBA" id="ARBA00022603"/>
    </source>
</evidence>
<evidence type="ECO:0000256" key="2">
    <source>
        <dbReference type="ARBA" id="ARBA00022679"/>
    </source>
</evidence>
<evidence type="ECO:0000313" key="4">
    <source>
        <dbReference type="EMBL" id="TCK66830.1"/>
    </source>
</evidence>
<gene>
    <name evidence="4" type="ORF">DFQ05_2114</name>
</gene>
<sequence>MLNQVQYDKKIMEKDIFGKALLDYQLGNYSEDIITWTNISDKDELPLPYLFRDYSEMPKLERKALQLTKGKVLDVGCGSGSHALYLQEKGFEVKAIDISQGAIKVAKQRGVLDTECISLLDYSEEQFDTILLLMNGTGIFQEVQQVASYLKHLKSLLKPNGQLLIDSSDIKYMYEDEDGGRWLNLSGRYYGELDYYLSYKGEEETPMKWLYLDFEMLKTACLTVGLNCEKVMHGEHFDYLVRIKK</sequence>
<comment type="caution">
    <text evidence="4">The sequence shown here is derived from an EMBL/GenBank/DDBJ whole genome shotgun (WGS) entry which is preliminary data.</text>
</comment>
<keyword evidence="1 4" id="KW-0489">Methyltransferase</keyword>
<dbReference type="Gene3D" id="3.40.50.150">
    <property type="entry name" value="Vaccinia Virus protein VP39"/>
    <property type="match status" value="1"/>
</dbReference>
<dbReference type="InterPro" id="IPR029063">
    <property type="entry name" value="SAM-dependent_MTases_sf"/>
</dbReference>
<dbReference type="GO" id="GO:0008168">
    <property type="term" value="F:methyltransferase activity"/>
    <property type="evidence" value="ECO:0007669"/>
    <property type="project" value="UniProtKB-KW"/>
</dbReference>
<accession>A0A4R1KQU0</accession>
<dbReference type="PANTHER" id="PTHR43464">
    <property type="entry name" value="METHYLTRANSFERASE"/>
    <property type="match status" value="1"/>
</dbReference>
<keyword evidence="5" id="KW-1185">Reference proteome</keyword>
<name>A0A4R1KQU0_9FLAO</name>
<dbReference type="Proteomes" id="UP000295714">
    <property type="component" value="Unassembled WGS sequence"/>
</dbReference>
<organism evidence="4 5">
    <name type="scientific">Winogradskyella wandonensis</name>
    <dbReference type="NCBI Taxonomy" id="1442586"/>
    <lineage>
        <taxon>Bacteria</taxon>
        <taxon>Pseudomonadati</taxon>
        <taxon>Bacteroidota</taxon>
        <taxon>Flavobacteriia</taxon>
        <taxon>Flavobacteriales</taxon>
        <taxon>Flavobacteriaceae</taxon>
        <taxon>Winogradskyella</taxon>
    </lineage>
</organism>
<dbReference type="PANTHER" id="PTHR43464:SF19">
    <property type="entry name" value="UBIQUINONE BIOSYNTHESIS O-METHYLTRANSFERASE, MITOCHONDRIAL"/>
    <property type="match status" value="1"/>
</dbReference>
<keyword evidence="3" id="KW-0949">S-adenosyl-L-methionine</keyword>
<proteinExistence type="predicted"/>
<dbReference type="SUPFAM" id="SSF53335">
    <property type="entry name" value="S-adenosyl-L-methionine-dependent methyltransferases"/>
    <property type="match status" value="1"/>
</dbReference>